<evidence type="ECO:0000313" key="3">
    <source>
        <dbReference type="Proteomes" id="UP000319852"/>
    </source>
</evidence>
<accession>A0A517MSP7</accession>
<dbReference type="OrthoDB" id="248327at2"/>
<evidence type="ECO:0000256" key="1">
    <source>
        <dbReference type="SAM" id="SignalP"/>
    </source>
</evidence>
<feature type="chain" id="PRO_5021813751" evidence="1">
    <location>
        <begin position="28"/>
        <end position="401"/>
    </location>
</feature>
<protein>
    <submittedName>
        <fullName evidence="2">Uncharacterized protein</fullName>
    </submittedName>
</protein>
<gene>
    <name evidence="2" type="ORF">HG15A2_11570</name>
</gene>
<organism evidence="2 3">
    <name type="scientific">Adhaeretor mobilis</name>
    <dbReference type="NCBI Taxonomy" id="1930276"/>
    <lineage>
        <taxon>Bacteria</taxon>
        <taxon>Pseudomonadati</taxon>
        <taxon>Planctomycetota</taxon>
        <taxon>Planctomycetia</taxon>
        <taxon>Pirellulales</taxon>
        <taxon>Lacipirellulaceae</taxon>
        <taxon>Adhaeretor</taxon>
    </lineage>
</organism>
<dbReference type="RefSeq" id="WP_145058622.1">
    <property type="nucleotide sequence ID" value="NZ_CP036263.1"/>
</dbReference>
<keyword evidence="1" id="KW-0732">Signal</keyword>
<dbReference type="EMBL" id="CP036263">
    <property type="protein sequence ID" value="QDS97889.1"/>
    <property type="molecule type" value="Genomic_DNA"/>
</dbReference>
<dbReference type="Proteomes" id="UP000319852">
    <property type="component" value="Chromosome"/>
</dbReference>
<sequence length="401" mass="44692" precursor="true">MQNRSLSTALLLASFCCLSLSTPKAEAAPLWKQLLPQKRVAAATDGDYALKQQNGPWLILASSFSGPEGEQQAHDLVLELRSNYNLPAFYYGKTFKQEDDPGRGLDHYGAPIRRRYNRGDAVIEHAVLVGEFTSINDPDAQELLARIKTLRPKTLSGDGTDTSHQSLGDFRQKLAENLHMTQAKPTTKGPMGHAFLVRNLLLPKEYFVPKGVDESVARWNEGVKHSLLDCPGQYSIKVATFRGRTSLEDVDKVDTKKTRKASEDDPLVTGAEKAQKLTIALRSRGWEAYEFHDRYESYVTVGSFDKMHRTADGRLAPATPDAKTIVDTFGAATPNNLFNRPAHEDIVKEQRVKQQFARQFSNGQVANGFHPKRFIGLPFDIQPQPVEVPKRAGISSAYARR</sequence>
<feature type="signal peptide" evidence="1">
    <location>
        <begin position="1"/>
        <end position="27"/>
    </location>
</feature>
<evidence type="ECO:0000313" key="2">
    <source>
        <dbReference type="EMBL" id="QDS97889.1"/>
    </source>
</evidence>
<name>A0A517MSP7_9BACT</name>
<dbReference type="KEGG" id="amob:HG15A2_11570"/>
<dbReference type="AlphaFoldDB" id="A0A517MSP7"/>
<reference evidence="2 3" key="1">
    <citation type="submission" date="2019-02" db="EMBL/GenBank/DDBJ databases">
        <title>Deep-cultivation of Planctomycetes and their phenomic and genomic characterization uncovers novel biology.</title>
        <authorList>
            <person name="Wiegand S."/>
            <person name="Jogler M."/>
            <person name="Boedeker C."/>
            <person name="Pinto D."/>
            <person name="Vollmers J."/>
            <person name="Rivas-Marin E."/>
            <person name="Kohn T."/>
            <person name="Peeters S.H."/>
            <person name="Heuer A."/>
            <person name="Rast P."/>
            <person name="Oberbeckmann S."/>
            <person name="Bunk B."/>
            <person name="Jeske O."/>
            <person name="Meyerdierks A."/>
            <person name="Storesund J.E."/>
            <person name="Kallscheuer N."/>
            <person name="Luecker S."/>
            <person name="Lage O.M."/>
            <person name="Pohl T."/>
            <person name="Merkel B.J."/>
            <person name="Hornburger P."/>
            <person name="Mueller R.-W."/>
            <person name="Bruemmer F."/>
            <person name="Labrenz M."/>
            <person name="Spormann A.M."/>
            <person name="Op den Camp H."/>
            <person name="Overmann J."/>
            <person name="Amann R."/>
            <person name="Jetten M.S.M."/>
            <person name="Mascher T."/>
            <person name="Medema M.H."/>
            <person name="Devos D.P."/>
            <person name="Kaster A.-K."/>
            <person name="Ovreas L."/>
            <person name="Rohde M."/>
            <person name="Galperin M.Y."/>
            <person name="Jogler C."/>
        </authorList>
    </citation>
    <scope>NUCLEOTIDE SEQUENCE [LARGE SCALE GENOMIC DNA]</scope>
    <source>
        <strain evidence="2 3">HG15A2</strain>
    </source>
</reference>
<keyword evidence="3" id="KW-1185">Reference proteome</keyword>
<proteinExistence type="predicted"/>